<feature type="compositionally biased region" description="Polar residues" evidence="12">
    <location>
        <begin position="254"/>
        <end position="265"/>
    </location>
</feature>
<dbReference type="Proteomes" id="UP000029050">
    <property type="component" value="Unassembled WGS sequence"/>
</dbReference>
<keyword evidence="16" id="KW-1185">Reference proteome</keyword>
<dbReference type="Gene3D" id="3.40.50.300">
    <property type="entry name" value="P-loop containing nucleotide triphosphate hydrolases"/>
    <property type="match status" value="2"/>
</dbReference>
<evidence type="ECO:0000256" key="3">
    <source>
        <dbReference type="ARBA" id="ARBA00005417"/>
    </source>
</evidence>
<feature type="transmembrane region" description="Helical" evidence="13">
    <location>
        <begin position="562"/>
        <end position="590"/>
    </location>
</feature>
<keyword evidence="9" id="KW-1278">Translocase</keyword>
<keyword evidence="4" id="KW-0813">Transport</keyword>
<evidence type="ECO:0000256" key="7">
    <source>
        <dbReference type="ARBA" id="ARBA00022741"/>
    </source>
</evidence>
<proteinExistence type="inferred from homology"/>
<dbReference type="FunFam" id="3.40.50.300:FF:000224">
    <property type="entry name" value="Energy-coupling factor transporter ATP-binding protein EcfA"/>
    <property type="match status" value="2"/>
</dbReference>
<gene>
    <name evidence="15" type="ORF">BPSY_1356</name>
</gene>
<protein>
    <submittedName>
        <fullName evidence="15">ABC transporter, ATP binding protein</fullName>
        <ecNumber evidence="15">3.6.3.17</ecNumber>
    </submittedName>
</protein>
<feature type="transmembrane region" description="Helical" evidence="13">
    <location>
        <begin position="777"/>
        <end position="794"/>
    </location>
</feature>
<dbReference type="NCBIfam" id="NF010167">
    <property type="entry name" value="PRK13648.1"/>
    <property type="match status" value="2"/>
</dbReference>
<evidence type="ECO:0000313" key="16">
    <source>
        <dbReference type="Proteomes" id="UP000029050"/>
    </source>
</evidence>
<dbReference type="eggNOG" id="COG0619">
    <property type="taxonomic scope" value="Bacteria"/>
</dbReference>
<evidence type="ECO:0000313" key="15">
    <source>
        <dbReference type="EMBL" id="KFI82506.1"/>
    </source>
</evidence>
<evidence type="ECO:0000256" key="2">
    <source>
        <dbReference type="ARBA" id="ARBA00004236"/>
    </source>
</evidence>
<dbReference type="OrthoDB" id="501320at2"/>
<dbReference type="InterPro" id="IPR015856">
    <property type="entry name" value="ABC_transpr_CbiO/EcfA_su"/>
</dbReference>
<keyword evidence="15" id="KW-0378">Hydrolase</keyword>
<evidence type="ECO:0000256" key="10">
    <source>
        <dbReference type="ARBA" id="ARBA00022989"/>
    </source>
</evidence>
<feature type="transmembrane region" description="Helical" evidence="13">
    <location>
        <begin position="602"/>
        <end position="627"/>
    </location>
</feature>
<sequence>MNVEQHMQDRMVSLHDVSFSYDRGSSWALEGIDLNIHQGERICVIGSNGSGKSTLARIIAGFVSPDEGHVVLLGSTVFDNGTVHAEAYRHARHHIGMVFQNPDDQIVTTVTQDDVAFGPENLAVPRQEIITRVTESLEHVSMQSSAKRDPTRMSGGQQQRVAIAGALAMHPSMLVLDEPEAMLDSEGRRDVLETLDALSARGTTIVHITHSTSDLSKATRVIMLEHGRIVADGSPEELSTRQPTAAGAHDPESEQTGPASMSWTAGVTEEPVISVRDVSYRFADGDHDALHQVSFDAHRGEVIAIVGHNGSGKSTLSRMLCALAGTSQGYIDICGIRVADDGRMAKRKTLSSLRRRVGYVMQHPERQLFAETVREDVSYGPKNLGYSPADVRRRVDQALHVLGIEALAERSPFDLSGGQQRLAAIAGVIACTPDVLVMDEPTASLDSGARSRMTTLISTLSRQGVTVIMTTHSMQDARSLAKRTLMLEEGRVIAFGESASVLRQYQDRMEVRQGSAPGDQTPKEPEGQAPVLAEARPEQQRNVIRQSLMTRLDPRAKMLGTLAMMLTAFFITSPAQLALGAVMTLAVTLASRIPPLRILRSVRVFLMMFVIMGILNLFVVHSGTVLFSWGPFTLSSGGLWSAVLYSCRFAFVIILGAVVLQTTTPTQMTDAFESLLRPLRSLGMHTHEISLVMSLALRFIPILTKEASSVMDAQAARGGSIESGSPMQRMRAATAIIVPVFAGTLRHADNLGLALDARCYEGGAHRTHFRLLRMSRWDAYFAIPVLCYLFALLLI</sequence>
<comment type="subcellular location">
    <subcellularLocation>
        <location evidence="2">Cell membrane</location>
    </subcellularLocation>
    <subcellularLocation>
        <location evidence="1">Membrane</location>
        <topology evidence="1">Multi-pass membrane protein</topology>
    </subcellularLocation>
</comment>
<keyword evidence="6 13" id="KW-0812">Transmembrane</keyword>
<dbReference type="EC" id="3.6.3.17" evidence="15"/>
<dbReference type="SUPFAM" id="SSF52540">
    <property type="entry name" value="P-loop containing nucleoside triphosphate hydrolases"/>
    <property type="match status" value="2"/>
</dbReference>
<dbReference type="Pfam" id="PF02361">
    <property type="entry name" value="CbiQ"/>
    <property type="match status" value="1"/>
</dbReference>
<dbReference type="PROSITE" id="PS50893">
    <property type="entry name" value="ABC_TRANSPORTER_2"/>
    <property type="match status" value="2"/>
</dbReference>
<dbReference type="InterPro" id="IPR003593">
    <property type="entry name" value="AAA+_ATPase"/>
</dbReference>
<evidence type="ECO:0000256" key="11">
    <source>
        <dbReference type="ARBA" id="ARBA00023136"/>
    </source>
</evidence>
<dbReference type="InterPro" id="IPR050095">
    <property type="entry name" value="ECF_ABC_transporter_ATP-bd"/>
</dbReference>
<dbReference type="SMART" id="SM00382">
    <property type="entry name" value="AAA"/>
    <property type="match status" value="2"/>
</dbReference>
<dbReference type="PANTHER" id="PTHR43553:SF24">
    <property type="entry name" value="ENERGY-COUPLING FACTOR TRANSPORTER ATP-BINDING PROTEIN ECFA1"/>
    <property type="match status" value="1"/>
</dbReference>
<evidence type="ECO:0000256" key="6">
    <source>
        <dbReference type="ARBA" id="ARBA00022692"/>
    </source>
</evidence>
<dbReference type="GO" id="GO:0005524">
    <property type="term" value="F:ATP binding"/>
    <property type="evidence" value="ECO:0007669"/>
    <property type="project" value="UniProtKB-KW"/>
</dbReference>
<dbReference type="PANTHER" id="PTHR43553">
    <property type="entry name" value="HEAVY METAL TRANSPORTER"/>
    <property type="match status" value="1"/>
</dbReference>
<evidence type="ECO:0000256" key="8">
    <source>
        <dbReference type="ARBA" id="ARBA00022840"/>
    </source>
</evidence>
<dbReference type="GO" id="GO:0042626">
    <property type="term" value="F:ATPase-coupled transmembrane transporter activity"/>
    <property type="evidence" value="ECO:0007669"/>
    <property type="project" value="TreeGrafter"/>
</dbReference>
<dbReference type="GO" id="GO:0016887">
    <property type="term" value="F:ATP hydrolysis activity"/>
    <property type="evidence" value="ECO:0007669"/>
    <property type="project" value="InterPro"/>
</dbReference>
<feature type="domain" description="ABC transporter" evidence="14">
    <location>
        <begin position="12"/>
        <end position="251"/>
    </location>
</feature>
<dbReference type="GO" id="GO:0043190">
    <property type="term" value="C:ATP-binding cassette (ABC) transporter complex"/>
    <property type="evidence" value="ECO:0007669"/>
    <property type="project" value="TreeGrafter"/>
</dbReference>
<evidence type="ECO:0000256" key="4">
    <source>
        <dbReference type="ARBA" id="ARBA00022448"/>
    </source>
</evidence>
<evidence type="ECO:0000259" key="14">
    <source>
        <dbReference type="PROSITE" id="PS50893"/>
    </source>
</evidence>
<keyword evidence="10 13" id="KW-1133">Transmembrane helix</keyword>
<feature type="region of interest" description="Disordered" evidence="12">
    <location>
        <begin position="232"/>
        <end position="266"/>
    </location>
</feature>
<keyword evidence="5" id="KW-1003">Cell membrane</keyword>
<dbReference type="InterPro" id="IPR017871">
    <property type="entry name" value="ABC_transporter-like_CS"/>
</dbReference>
<organism evidence="15 16">
    <name type="scientific">Bifidobacterium psychraerophilum</name>
    <dbReference type="NCBI Taxonomy" id="218140"/>
    <lineage>
        <taxon>Bacteria</taxon>
        <taxon>Bacillati</taxon>
        <taxon>Actinomycetota</taxon>
        <taxon>Actinomycetes</taxon>
        <taxon>Bifidobacteriales</taxon>
        <taxon>Bifidobacteriaceae</taxon>
        <taxon>Bifidobacterium</taxon>
    </lineage>
</organism>
<dbReference type="InterPro" id="IPR003439">
    <property type="entry name" value="ABC_transporter-like_ATP-bd"/>
</dbReference>
<dbReference type="eggNOG" id="COG1129">
    <property type="taxonomic scope" value="Bacteria"/>
</dbReference>
<evidence type="ECO:0000256" key="13">
    <source>
        <dbReference type="SAM" id="Phobius"/>
    </source>
</evidence>
<comment type="similarity">
    <text evidence="3">Belongs to the ABC transporter superfamily.</text>
</comment>
<name>A0A087CGV6_9BIFI</name>
<dbReference type="CDD" id="cd16914">
    <property type="entry name" value="EcfT"/>
    <property type="match status" value="1"/>
</dbReference>
<dbReference type="EMBL" id="JGZI01000009">
    <property type="protein sequence ID" value="KFI82506.1"/>
    <property type="molecule type" value="Genomic_DNA"/>
</dbReference>
<comment type="caution">
    <text evidence="15">The sequence shown here is derived from an EMBL/GenBank/DDBJ whole genome shotgun (WGS) entry which is preliminary data.</text>
</comment>
<dbReference type="STRING" id="218140.BPSY_1356"/>
<evidence type="ECO:0000256" key="5">
    <source>
        <dbReference type="ARBA" id="ARBA00022475"/>
    </source>
</evidence>
<dbReference type="AlphaFoldDB" id="A0A087CGV6"/>
<evidence type="ECO:0000256" key="1">
    <source>
        <dbReference type="ARBA" id="ARBA00004141"/>
    </source>
</evidence>
<dbReference type="InterPro" id="IPR027417">
    <property type="entry name" value="P-loop_NTPase"/>
</dbReference>
<feature type="transmembrane region" description="Helical" evidence="13">
    <location>
        <begin position="639"/>
        <end position="660"/>
    </location>
</feature>
<dbReference type="CDD" id="cd03225">
    <property type="entry name" value="ABC_cobalt_CbiO_domain1"/>
    <property type="match status" value="2"/>
</dbReference>
<keyword evidence="7" id="KW-0547">Nucleotide-binding</keyword>
<evidence type="ECO:0000256" key="9">
    <source>
        <dbReference type="ARBA" id="ARBA00022967"/>
    </source>
</evidence>
<evidence type="ECO:0000256" key="12">
    <source>
        <dbReference type="SAM" id="MobiDB-lite"/>
    </source>
</evidence>
<keyword evidence="11 13" id="KW-0472">Membrane</keyword>
<dbReference type="InterPro" id="IPR003339">
    <property type="entry name" value="ABC/ECF_trnsptr_transmembrane"/>
</dbReference>
<reference evidence="15 16" key="1">
    <citation type="submission" date="2014-03" db="EMBL/GenBank/DDBJ databases">
        <title>Genomics of Bifidobacteria.</title>
        <authorList>
            <person name="Ventura M."/>
            <person name="Milani C."/>
            <person name="Lugli G.A."/>
        </authorList>
    </citation>
    <scope>NUCLEOTIDE SEQUENCE [LARGE SCALE GENOMIC DNA]</scope>
    <source>
        <strain evidence="15 16">LMG 21775</strain>
    </source>
</reference>
<dbReference type="Pfam" id="PF00005">
    <property type="entry name" value="ABC_tran"/>
    <property type="match status" value="2"/>
</dbReference>
<dbReference type="PROSITE" id="PS00211">
    <property type="entry name" value="ABC_TRANSPORTER_1"/>
    <property type="match status" value="2"/>
</dbReference>
<keyword evidence="8" id="KW-0067">ATP-binding</keyword>
<feature type="domain" description="ABC transporter" evidence="14">
    <location>
        <begin position="273"/>
        <end position="514"/>
    </location>
</feature>
<accession>A0A087CGV6</accession>